<dbReference type="WBParaSite" id="MBELARI_LOCUS18185">
    <property type="protein sequence ID" value="MBELARI_LOCUS18185"/>
    <property type="gene ID" value="MBELARI_LOCUS18185"/>
</dbReference>
<dbReference type="Pfam" id="PF10319">
    <property type="entry name" value="7TM_GPCR_Srj"/>
    <property type="match status" value="1"/>
</dbReference>
<feature type="transmembrane region" description="Helical" evidence="2">
    <location>
        <begin position="240"/>
        <end position="263"/>
    </location>
</feature>
<keyword evidence="2" id="KW-0812">Transmembrane</keyword>
<dbReference type="Proteomes" id="UP000887575">
    <property type="component" value="Unassembled WGS sequence"/>
</dbReference>
<name>A0AAF3EVI0_9BILA</name>
<accession>A0AAF3EVI0</accession>
<feature type="transmembrane region" description="Helical" evidence="2">
    <location>
        <begin position="6"/>
        <end position="27"/>
    </location>
</feature>
<feature type="region of interest" description="Disordered" evidence="1">
    <location>
        <begin position="384"/>
        <end position="412"/>
    </location>
</feature>
<dbReference type="InterPro" id="IPR019423">
    <property type="entry name" value="7TM_GPCR_serpentine_rcpt_Srj"/>
</dbReference>
<feature type="transmembrane region" description="Helical" evidence="2">
    <location>
        <begin position="131"/>
        <end position="152"/>
    </location>
</feature>
<proteinExistence type="predicted"/>
<dbReference type="PANTHER" id="PTHR22943">
    <property type="entry name" value="7-TRANSMEMBRANE DOMAIN RECEPTOR C.ELEGANS"/>
    <property type="match status" value="1"/>
</dbReference>
<feature type="transmembrane region" description="Helical" evidence="2">
    <location>
        <begin position="39"/>
        <end position="59"/>
    </location>
</feature>
<evidence type="ECO:0000256" key="1">
    <source>
        <dbReference type="SAM" id="MobiDB-lite"/>
    </source>
</evidence>
<evidence type="ECO:0000256" key="2">
    <source>
        <dbReference type="SAM" id="Phobius"/>
    </source>
</evidence>
<keyword evidence="2" id="KW-1133">Transmembrane helix</keyword>
<dbReference type="AlphaFoldDB" id="A0AAF3EVI0"/>
<protein>
    <submittedName>
        <fullName evidence="4">G-protein coupled receptors family 1 profile domain-containing protein</fullName>
    </submittedName>
</protein>
<feature type="transmembrane region" description="Helical" evidence="2">
    <location>
        <begin position="79"/>
        <end position="97"/>
    </location>
</feature>
<feature type="transmembrane region" description="Helical" evidence="2">
    <location>
        <begin position="197"/>
        <end position="219"/>
    </location>
</feature>
<organism evidence="3 4">
    <name type="scientific">Mesorhabditis belari</name>
    <dbReference type="NCBI Taxonomy" id="2138241"/>
    <lineage>
        <taxon>Eukaryota</taxon>
        <taxon>Metazoa</taxon>
        <taxon>Ecdysozoa</taxon>
        <taxon>Nematoda</taxon>
        <taxon>Chromadorea</taxon>
        <taxon>Rhabditida</taxon>
        <taxon>Rhabditina</taxon>
        <taxon>Rhabditomorpha</taxon>
        <taxon>Rhabditoidea</taxon>
        <taxon>Rhabditidae</taxon>
        <taxon>Mesorhabditinae</taxon>
        <taxon>Mesorhabditis</taxon>
    </lineage>
</organism>
<keyword evidence="2" id="KW-0472">Membrane</keyword>
<evidence type="ECO:0000313" key="3">
    <source>
        <dbReference type="Proteomes" id="UP000887575"/>
    </source>
</evidence>
<reference evidence="4" key="1">
    <citation type="submission" date="2024-02" db="UniProtKB">
        <authorList>
            <consortium name="WormBaseParasite"/>
        </authorList>
    </citation>
    <scope>IDENTIFICATION</scope>
</reference>
<dbReference type="PANTHER" id="PTHR22943:SF248">
    <property type="entry name" value="SEVEN TM RECEPTOR"/>
    <property type="match status" value="1"/>
</dbReference>
<evidence type="ECO:0000313" key="4">
    <source>
        <dbReference type="WBParaSite" id="MBELARI_LOCUS18185"/>
    </source>
</evidence>
<keyword evidence="3" id="KW-1185">Reference proteome</keyword>
<dbReference type="SUPFAM" id="SSF81321">
    <property type="entry name" value="Family A G protein-coupled receptor-like"/>
    <property type="match status" value="1"/>
</dbReference>
<dbReference type="Gene3D" id="1.20.1070.10">
    <property type="entry name" value="Rhodopsin 7-helix transmembrane proteins"/>
    <property type="match status" value="1"/>
</dbReference>
<sequence>MFEMFASIYYLVTCLISLFLNGFILVVSLRASTRGEYKWVFFGCSVSNCILSIGLLLVMPHVLKYGSKYEYSLITTANPLMALLGRVPCSIIFNTLYTRQTHANLLSICIVPLNRFVHVCWKGTKVSGKAWIIIALIPNFVPLFVFFIARAIDMTTIWDIYDVYSDLQGLDERNVETICWLGANFVKDGDTLMTISLLSYPIISYPITLFCVVKLFFFVRSSQKCVRNSVSQQVISRQRSILVAIIIQSVAPIVTYLPLFSVTLVVDSPNVKDFEYDWSSMNIVHYAITWSPTIDAVATICCLKSYRRAFLETIFNIRPATKPEVWQLKNGNGQFAKTSKRETCFARRISADEKANGTPHEGLAPDYQIFRSETPNIMVQPIEMPGEQADHPSPTPLEPRTLSARNLDEDSL</sequence>